<evidence type="ECO:0000256" key="5">
    <source>
        <dbReference type="ARBA" id="ARBA00022729"/>
    </source>
</evidence>
<dbReference type="PANTHER" id="PTHR30069:SF29">
    <property type="entry name" value="HEMOGLOBIN AND HEMOGLOBIN-HAPTOGLOBIN-BINDING PROTEIN 1-RELATED"/>
    <property type="match status" value="1"/>
</dbReference>
<dbReference type="EMBL" id="FUYR01000001">
    <property type="protein sequence ID" value="SKB51620.1"/>
    <property type="molecule type" value="Genomic_DNA"/>
</dbReference>
<dbReference type="STRING" id="572036.SAMN05661099_1702"/>
<dbReference type="InterPro" id="IPR036942">
    <property type="entry name" value="Beta-barrel_TonB_sf"/>
</dbReference>
<accession>A0A1T5BXQ9</accession>
<sequence length="696" mass="77274">MLVACFACLQASAQVDSISTLSDLSLEELLNVKVITASGYLQKTSEAPSTIQVISAKQIAERGYEELTDALRDIPGIDMIHLNGYAPTLIYFRGMYGAENLRALLMIDGIVENNIIGSNDMAGPAYNLHNAERIEIIWGPASVLYGANAYGGVINIITKKGADVNGVVAEKGFGTFNASMDKVSMGVRTTKFDISLSGSLYSTDGPRFSNRDPNYTASYVDKAYSITGSLGYIARRSVTTLGFRAYRTPMGWGTFFNSPTQFLGLPSQGYENKGVLGLLTRDVRNERSGLESPYARTIFLQNEFKPTEKFSLLTRAVYRETGIGEDSYVYLTVDGKKLYRIITASQSTRGFGEVLGNYSPSKNHKLSAGIQFFRDNVEKGSRQATIDTNTVYLIDGKQVVANLYSTFLPRKYDLRNNIGSYLQYIHTSEFLRKTNFTFGARYDYNSYYGSNFSPRVAIVNQPTDELTVKLQYGTAYRAPTNTEIYQAPLNVKLKEEKIRTYELNLGYEISKRAMFQLNGFRNKLSDVITIGNLSSNLTVNKNPAELTIHGIEGQMDYVYSSKLSTFVNFTIQDGRGKNTLTNQKGPVPGIANFKGNAGLSLNVQDLFNVSLTGNLIGKRRAPATSPYGSVDGYFLTHLNFRTRALFNERVTASLNIHNLFNTEWLDPGFRTADGFLFSTVLEQPRRTGMLKVAVRL</sequence>
<gene>
    <name evidence="14" type="ORF">SAMN05661099_1702</name>
</gene>
<dbReference type="GO" id="GO:0009279">
    <property type="term" value="C:cell outer membrane"/>
    <property type="evidence" value="ECO:0007669"/>
    <property type="project" value="UniProtKB-SubCell"/>
</dbReference>
<dbReference type="PANTHER" id="PTHR30069">
    <property type="entry name" value="TONB-DEPENDENT OUTER MEMBRANE RECEPTOR"/>
    <property type="match status" value="1"/>
</dbReference>
<evidence type="ECO:0000313" key="14">
    <source>
        <dbReference type="EMBL" id="SKB51620.1"/>
    </source>
</evidence>
<keyword evidence="7 10" id="KW-0472">Membrane</keyword>
<name>A0A1T5BXQ9_9SPHI</name>
<feature type="domain" description="TonB-dependent receptor plug" evidence="13">
    <location>
        <begin position="44"/>
        <end position="153"/>
    </location>
</feature>
<dbReference type="GO" id="GO:0015344">
    <property type="term" value="F:siderophore uptake transmembrane transporter activity"/>
    <property type="evidence" value="ECO:0007669"/>
    <property type="project" value="TreeGrafter"/>
</dbReference>
<dbReference type="PROSITE" id="PS52016">
    <property type="entry name" value="TONB_DEPENDENT_REC_3"/>
    <property type="match status" value="1"/>
</dbReference>
<keyword evidence="3 10" id="KW-1134">Transmembrane beta strand</keyword>
<evidence type="ECO:0000256" key="7">
    <source>
        <dbReference type="ARBA" id="ARBA00023136"/>
    </source>
</evidence>
<keyword evidence="8 14" id="KW-0675">Receptor</keyword>
<feature type="domain" description="TonB-dependent receptor-like beta-barrel" evidence="12">
    <location>
        <begin position="359"/>
        <end position="659"/>
    </location>
</feature>
<keyword evidence="5" id="KW-0732">Signal</keyword>
<dbReference type="Gene3D" id="2.40.170.20">
    <property type="entry name" value="TonB-dependent receptor, beta-barrel domain"/>
    <property type="match status" value="1"/>
</dbReference>
<evidence type="ECO:0000259" key="13">
    <source>
        <dbReference type="Pfam" id="PF07715"/>
    </source>
</evidence>
<dbReference type="Pfam" id="PF07715">
    <property type="entry name" value="Plug"/>
    <property type="match status" value="1"/>
</dbReference>
<dbReference type="InterPro" id="IPR037066">
    <property type="entry name" value="Plug_dom_sf"/>
</dbReference>
<dbReference type="Proteomes" id="UP000189981">
    <property type="component" value="Unassembled WGS sequence"/>
</dbReference>
<keyword evidence="2 10" id="KW-0813">Transport</keyword>
<keyword evidence="15" id="KW-1185">Reference proteome</keyword>
<dbReference type="Pfam" id="PF00593">
    <property type="entry name" value="TonB_dep_Rec_b-barrel"/>
    <property type="match status" value="1"/>
</dbReference>
<keyword evidence="6 11" id="KW-0798">TonB box</keyword>
<dbReference type="AlphaFoldDB" id="A0A1T5BXQ9"/>
<evidence type="ECO:0000256" key="9">
    <source>
        <dbReference type="ARBA" id="ARBA00023237"/>
    </source>
</evidence>
<dbReference type="Gene3D" id="2.170.130.10">
    <property type="entry name" value="TonB-dependent receptor, plug domain"/>
    <property type="match status" value="1"/>
</dbReference>
<protein>
    <submittedName>
        <fullName evidence="14">Outer membrane cobalamin receptor protein</fullName>
    </submittedName>
</protein>
<evidence type="ECO:0000256" key="1">
    <source>
        <dbReference type="ARBA" id="ARBA00004571"/>
    </source>
</evidence>
<evidence type="ECO:0000256" key="8">
    <source>
        <dbReference type="ARBA" id="ARBA00023170"/>
    </source>
</evidence>
<comment type="similarity">
    <text evidence="10 11">Belongs to the TonB-dependent receptor family.</text>
</comment>
<proteinExistence type="inferred from homology"/>
<reference evidence="15" key="1">
    <citation type="submission" date="2017-02" db="EMBL/GenBank/DDBJ databases">
        <authorList>
            <person name="Varghese N."/>
            <person name="Submissions S."/>
        </authorList>
    </citation>
    <scope>NUCLEOTIDE SEQUENCE [LARGE SCALE GENOMIC DNA]</scope>
    <source>
        <strain evidence="15">DSM 22385</strain>
    </source>
</reference>
<evidence type="ECO:0000256" key="3">
    <source>
        <dbReference type="ARBA" id="ARBA00022452"/>
    </source>
</evidence>
<keyword evidence="4 10" id="KW-0812">Transmembrane</keyword>
<dbReference type="InterPro" id="IPR000531">
    <property type="entry name" value="Beta-barrel_TonB"/>
</dbReference>
<evidence type="ECO:0000256" key="11">
    <source>
        <dbReference type="RuleBase" id="RU003357"/>
    </source>
</evidence>
<evidence type="ECO:0000259" key="12">
    <source>
        <dbReference type="Pfam" id="PF00593"/>
    </source>
</evidence>
<evidence type="ECO:0000256" key="6">
    <source>
        <dbReference type="ARBA" id="ARBA00023077"/>
    </source>
</evidence>
<evidence type="ECO:0000313" key="15">
    <source>
        <dbReference type="Proteomes" id="UP000189981"/>
    </source>
</evidence>
<comment type="subcellular location">
    <subcellularLocation>
        <location evidence="1 10">Cell outer membrane</location>
        <topology evidence="1 10">Multi-pass membrane protein</topology>
    </subcellularLocation>
</comment>
<evidence type="ECO:0000256" key="2">
    <source>
        <dbReference type="ARBA" id="ARBA00022448"/>
    </source>
</evidence>
<keyword evidence="9 10" id="KW-0998">Cell outer membrane</keyword>
<dbReference type="SUPFAM" id="SSF56935">
    <property type="entry name" value="Porins"/>
    <property type="match status" value="1"/>
</dbReference>
<dbReference type="InterPro" id="IPR012910">
    <property type="entry name" value="Plug_dom"/>
</dbReference>
<evidence type="ECO:0000256" key="10">
    <source>
        <dbReference type="PROSITE-ProRule" id="PRU01360"/>
    </source>
</evidence>
<dbReference type="GO" id="GO:0044718">
    <property type="term" value="P:siderophore transmembrane transport"/>
    <property type="evidence" value="ECO:0007669"/>
    <property type="project" value="TreeGrafter"/>
</dbReference>
<organism evidence="14 15">
    <name type="scientific">Daejeonella lutea</name>
    <dbReference type="NCBI Taxonomy" id="572036"/>
    <lineage>
        <taxon>Bacteria</taxon>
        <taxon>Pseudomonadati</taxon>
        <taxon>Bacteroidota</taxon>
        <taxon>Sphingobacteriia</taxon>
        <taxon>Sphingobacteriales</taxon>
        <taxon>Sphingobacteriaceae</taxon>
        <taxon>Daejeonella</taxon>
    </lineage>
</organism>
<dbReference type="InterPro" id="IPR039426">
    <property type="entry name" value="TonB-dep_rcpt-like"/>
</dbReference>
<evidence type="ECO:0000256" key="4">
    <source>
        <dbReference type="ARBA" id="ARBA00022692"/>
    </source>
</evidence>